<feature type="region of interest" description="Disordered" evidence="1">
    <location>
        <begin position="1322"/>
        <end position="1347"/>
    </location>
</feature>
<protein>
    <recommendedName>
        <fullName evidence="6">DUF4378 domain-containing protein</fullName>
    </recommendedName>
</protein>
<evidence type="ECO:0000313" key="5">
    <source>
        <dbReference type="Proteomes" id="UP001497512"/>
    </source>
</evidence>
<feature type="compositionally biased region" description="Low complexity" evidence="1">
    <location>
        <begin position="925"/>
        <end position="941"/>
    </location>
</feature>
<sequence length="1631" mass="179872">MPASTNLFKVLAAAEDPSQALEDEIGCMTGIFQMFDRSQSFTGSSRRRYGSKRVISAAAVHSRQVSACESPHHDTSNSSVHMFEDNAPAAKKAGNLKHIKATAVDLSRDHHHRGHSDRNNIVTKTCKAAPVPMQDHQQHATDDQKNQQQLDQECTHCGDPSLYQSQVNSVSVVQDSDQSSSFPHNHREEHQKLPLVSLRLDSASEGSRVSSKDLRKVPFLDIRDIVRASFYRERSSRDSTTTTNGKEKARALLDLSHESLLSKSLPRSSSVNGWDHRLQMSVDGREEVCCSSTVELPRCSSVDARMGASQMLGDWRTTSSLRSSSVKSPRGTAAAVALLRDKKDASKVASVVVDSKDWMSRTSVDSKFARHFSSPLDGKDVTRLMVELKEDPRLSVSGSKDEHQGDFNNDRNSPRPPSPGARYYLESRDPAAAAAAMTTAFFNFKETHQSADLKDPCSSASSTPKVCDGNLPRFSIDAARDPPRASISPRLSVDSRDSPRPSALLPRLKLDRRDSMQPAKLSCRDARGASSQLKTDNVVAEGDGQGEEIESHRRIPNVVARLMGLEELPGSSSDSSHNHPAKSVVPQTKTPSSLSSREVRLLQGQFLEHYTPPPPPRQSDDYNYKQQRIEEFQQLKKKCPIPSHAMQSSIKSLSSSSLPGPNQKETKPESSLHHLHCYYDQDLPLQNQQEEGFWTHAQEKIGGVQPQMKAPLSDVVLTALKQTDEETKHLTSGQEPLRSLVHQEIHQLRTFEKSVQGRTFFRYILKALQLKGPLHSPRHKESRDVNTAAHQTVVPKPIAEESKTRMQMLKQKFLVPSSPRLTVTVPKQENAHQAAGYQGFAATKVSQPADLLSTTAHHEELLIAMKQTNSCAAAVQDTGTIMHGSIPDTFMIAPKCIDEDPVMNEMTTSSHHPSSPAPPGDLLDSISSRSWSSGRSAVTSSVQTNTLHASSTSSSMRAACKGGENDEAAANQRSSQVRQVQTSSGTSCHEPNGSGSSVTEAATTPRMTRKERITARSAKGSQEGAQGGRDTSARSPRLSPLPQGKQGLSSFPVKEANPLRPGSSSPGMRCTTGTGQCPQLLENGKKAAWSKPFMVKDREDSKVTLLNTLRVQSTKQEFLKGRASTGPNTLRTYNQRSSESSKLISRITEKLTATNAAAAVSSTKAHGRRLPISEHPILSSKRSTGKRSNPAVNSKTTSCALDIETTRPAENTSTKEKVDFLNEDVAPVVLVTAAADDHMERDETNNMELMMESIQSNAAEESGLDLPTTLAELDERGGISEVLTPRGVSVKKNKYPFSEFGPAEVVDQPSPVSVLDNFHFQEEDLSPSPRRASKPSTNIPPEDVFDSPQRHDLEETQAAALKGITDIIGSTQNFSNHDNLHVNRRNHVEIQIPIDGTQDTYSPKNTNGICLQNKDEERKYVRDILVASGVTENASSIKCLQWTTGESIMDLAHFNDLESRWQQRQPPNTKENDFFDYEKHQPCSEKEALGRRVLFDGTNEILFQKLDPVRFSPLQWLGIDWPHELQQIPAGQQLVQEVWDELQDVPCVPSSENNICDTLYNILHKDFRNTAKQWSGMDGELSHISSDVEHMIVKELIEEIVKDLVSGFSSSCNLSTHKPVEVITRRLLFAH</sequence>
<feature type="compositionally biased region" description="Polar residues" evidence="1">
    <location>
        <begin position="993"/>
        <end position="1006"/>
    </location>
</feature>
<feature type="compositionally biased region" description="Low complexity" evidence="1">
    <location>
        <begin position="972"/>
        <end position="987"/>
    </location>
</feature>
<feature type="domain" description="DUF4378" evidence="2">
    <location>
        <begin position="1418"/>
        <end position="1599"/>
    </location>
</feature>
<dbReference type="InterPro" id="IPR032795">
    <property type="entry name" value="DUF3741-assoc"/>
</dbReference>
<dbReference type="InterPro" id="IPR025486">
    <property type="entry name" value="DUF4378"/>
</dbReference>
<feature type="domain" description="DUF3741" evidence="3">
    <location>
        <begin position="552"/>
        <end position="573"/>
    </location>
</feature>
<feature type="compositionally biased region" description="Polar residues" evidence="1">
    <location>
        <begin position="942"/>
        <end position="956"/>
    </location>
</feature>
<feature type="region of interest" description="Disordered" evidence="1">
    <location>
        <begin position="452"/>
        <end position="555"/>
    </location>
</feature>
<feature type="region of interest" description="Disordered" evidence="1">
    <location>
        <begin position="903"/>
        <end position="1083"/>
    </location>
</feature>
<gene>
    <name evidence="4" type="ORF">CSSPTR1EN2_LOCUS285</name>
</gene>
<evidence type="ECO:0008006" key="6">
    <source>
        <dbReference type="Google" id="ProtNLM"/>
    </source>
</evidence>
<dbReference type="Proteomes" id="UP001497512">
    <property type="component" value="Chromosome 1"/>
</dbReference>
<feature type="compositionally biased region" description="Basic and acidic residues" evidence="1">
    <location>
        <begin position="136"/>
        <end position="145"/>
    </location>
</feature>
<feature type="region of interest" description="Disordered" evidence="1">
    <location>
        <begin position="637"/>
        <end position="671"/>
    </location>
</feature>
<dbReference type="PANTHER" id="PTHR31680">
    <property type="entry name" value="LONGIFOLIA PROTEIN"/>
    <property type="match status" value="1"/>
</dbReference>
<feature type="compositionally biased region" description="Polar residues" evidence="1">
    <location>
        <begin position="1062"/>
        <end position="1077"/>
    </location>
</feature>
<organism evidence="4 5">
    <name type="scientific">Sphagnum troendelagicum</name>
    <dbReference type="NCBI Taxonomy" id="128251"/>
    <lineage>
        <taxon>Eukaryota</taxon>
        <taxon>Viridiplantae</taxon>
        <taxon>Streptophyta</taxon>
        <taxon>Embryophyta</taxon>
        <taxon>Bryophyta</taxon>
        <taxon>Sphagnophytina</taxon>
        <taxon>Sphagnopsida</taxon>
        <taxon>Sphagnales</taxon>
        <taxon>Sphagnaceae</taxon>
        <taxon>Sphagnum</taxon>
    </lineage>
</organism>
<accession>A0ABP0T7Z9</accession>
<proteinExistence type="predicted"/>
<feature type="compositionally biased region" description="Basic and acidic residues" evidence="1">
    <location>
        <begin position="392"/>
        <end position="413"/>
    </location>
</feature>
<evidence type="ECO:0000313" key="4">
    <source>
        <dbReference type="EMBL" id="CAK9189634.1"/>
    </source>
</evidence>
<evidence type="ECO:0000256" key="1">
    <source>
        <dbReference type="SAM" id="MobiDB-lite"/>
    </source>
</evidence>
<dbReference type="Pfam" id="PF14309">
    <property type="entry name" value="DUF4378"/>
    <property type="match status" value="1"/>
</dbReference>
<feature type="compositionally biased region" description="Polar residues" evidence="1">
    <location>
        <begin position="585"/>
        <end position="596"/>
    </location>
</feature>
<feature type="region of interest" description="Disordered" evidence="1">
    <location>
        <begin position="392"/>
        <end position="424"/>
    </location>
</feature>
<feature type="compositionally biased region" description="Low complexity" evidence="1">
    <location>
        <begin position="648"/>
        <end position="658"/>
    </location>
</feature>
<name>A0ABP0T7Z9_9BRYO</name>
<evidence type="ECO:0000259" key="3">
    <source>
        <dbReference type="Pfam" id="PF14383"/>
    </source>
</evidence>
<reference evidence="4 5" key="1">
    <citation type="submission" date="2024-02" db="EMBL/GenBank/DDBJ databases">
        <authorList>
            <consortium name="ELIXIR-Norway"/>
            <consortium name="Elixir Norway"/>
        </authorList>
    </citation>
    <scope>NUCLEOTIDE SEQUENCE [LARGE SCALE GENOMIC DNA]</scope>
</reference>
<dbReference type="PANTHER" id="PTHR31680:SF4">
    <property type="entry name" value="LONGIFOLIA PROTEIN"/>
    <property type="match status" value="1"/>
</dbReference>
<dbReference type="Pfam" id="PF14383">
    <property type="entry name" value="VARLMGL"/>
    <property type="match status" value="1"/>
</dbReference>
<evidence type="ECO:0000259" key="2">
    <source>
        <dbReference type="Pfam" id="PF14309"/>
    </source>
</evidence>
<dbReference type="InterPro" id="IPR033334">
    <property type="entry name" value="LNG1/2"/>
</dbReference>
<dbReference type="EMBL" id="OZ019893">
    <property type="protein sequence ID" value="CAK9189634.1"/>
    <property type="molecule type" value="Genomic_DNA"/>
</dbReference>
<feature type="region of interest" description="Disordered" evidence="1">
    <location>
        <begin position="567"/>
        <end position="597"/>
    </location>
</feature>
<feature type="region of interest" description="Disordered" evidence="1">
    <location>
        <begin position="132"/>
        <end position="152"/>
    </location>
</feature>
<keyword evidence="5" id="KW-1185">Reference proteome</keyword>